<sequence length="185" mass="21024">MAEASYEPRLKTEYKTRIRDVMQEKFSYKNVMQIPRVDKIVINMGVGEATADSKKPATAAEDLAAIAGQRPVVTRARKSIAGFKVREGMPIGAKVTLRQARMYEFMDRLVNVALPRVRDFRGLNPKSFDGRGNFAMGLKEHIVFPEINYDNIDQQWGMDIIVCTTAETDDEARALLSEFNFPFRQ</sequence>
<dbReference type="PANTHER" id="PTHR11994">
    <property type="entry name" value="60S RIBOSOMAL PROTEIN L11-RELATED"/>
    <property type="match status" value="1"/>
</dbReference>
<dbReference type="GO" id="GO:0000049">
    <property type="term" value="F:tRNA binding"/>
    <property type="evidence" value="ECO:0007669"/>
    <property type="project" value="UniProtKB-UniRule"/>
</dbReference>
<dbReference type="InterPro" id="IPR022803">
    <property type="entry name" value="Ribosomal_uL5_dom_sf"/>
</dbReference>
<gene>
    <name evidence="8 12" type="primary">rplE</name>
    <name evidence="12" type="ORF">K1W69_06265</name>
</gene>
<dbReference type="PIRSF" id="PIRSF002161">
    <property type="entry name" value="Ribosomal_L5"/>
    <property type="match status" value="1"/>
</dbReference>
<dbReference type="RefSeq" id="WP_220227435.1">
    <property type="nucleotide sequence ID" value="NZ_JAICBX010000001.1"/>
</dbReference>
<evidence type="ECO:0000256" key="4">
    <source>
        <dbReference type="ARBA" id="ARBA00022884"/>
    </source>
</evidence>
<evidence type="ECO:0000256" key="6">
    <source>
        <dbReference type="ARBA" id="ARBA00023274"/>
    </source>
</evidence>
<dbReference type="InterPro" id="IPR031309">
    <property type="entry name" value="Ribosomal_uL5_C"/>
</dbReference>
<comment type="function">
    <text evidence="8">This is 1 of the proteins that bind and probably mediate the attachment of the 5S RNA into the large ribosomal subunit, where it forms part of the central protuberance. In the 70S ribosome it contacts protein S13 of the 30S subunit (bridge B1b), connecting the 2 subunits; this bridge is implicated in subunit movement. Contacts the P site tRNA; the 5S rRNA and some of its associated proteins might help stabilize positioning of ribosome-bound tRNAs.</text>
</comment>
<name>A0AAE2ZHJ6_9HYPH</name>
<dbReference type="GO" id="GO:0003735">
    <property type="term" value="F:structural constituent of ribosome"/>
    <property type="evidence" value="ECO:0007669"/>
    <property type="project" value="InterPro"/>
</dbReference>
<evidence type="ECO:0000313" key="12">
    <source>
        <dbReference type="EMBL" id="MBW8636784.1"/>
    </source>
</evidence>
<comment type="caution">
    <text evidence="12">The sequence shown here is derived from an EMBL/GenBank/DDBJ whole genome shotgun (WGS) entry which is preliminary data.</text>
</comment>
<evidence type="ECO:0000256" key="9">
    <source>
        <dbReference type="RuleBase" id="RU003930"/>
    </source>
</evidence>
<keyword evidence="4 8" id="KW-0694">RNA-binding</keyword>
<evidence type="ECO:0000259" key="10">
    <source>
        <dbReference type="Pfam" id="PF00281"/>
    </source>
</evidence>
<dbReference type="FunFam" id="3.30.1440.10:FF:000001">
    <property type="entry name" value="50S ribosomal protein L5"/>
    <property type="match status" value="1"/>
</dbReference>
<evidence type="ECO:0000256" key="8">
    <source>
        <dbReference type="HAMAP-Rule" id="MF_01333"/>
    </source>
</evidence>
<evidence type="ECO:0000256" key="3">
    <source>
        <dbReference type="ARBA" id="ARBA00022730"/>
    </source>
</evidence>
<evidence type="ECO:0000256" key="7">
    <source>
        <dbReference type="ARBA" id="ARBA00035245"/>
    </source>
</evidence>
<dbReference type="Pfam" id="PF00281">
    <property type="entry name" value="Ribosomal_L5"/>
    <property type="match status" value="1"/>
</dbReference>
<dbReference type="Gene3D" id="3.30.1440.10">
    <property type="match status" value="1"/>
</dbReference>
<evidence type="ECO:0000256" key="5">
    <source>
        <dbReference type="ARBA" id="ARBA00022980"/>
    </source>
</evidence>
<dbReference type="HAMAP" id="MF_01333_B">
    <property type="entry name" value="Ribosomal_uL5_B"/>
    <property type="match status" value="1"/>
</dbReference>
<dbReference type="AlphaFoldDB" id="A0AAE2ZHJ6"/>
<dbReference type="GO" id="GO:0006412">
    <property type="term" value="P:translation"/>
    <property type="evidence" value="ECO:0007669"/>
    <property type="project" value="UniProtKB-UniRule"/>
</dbReference>
<keyword evidence="2 8" id="KW-0820">tRNA-binding</keyword>
<dbReference type="PROSITE" id="PS00358">
    <property type="entry name" value="RIBOSOMAL_L5"/>
    <property type="match status" value="1"/>
</dbReference>
<accession>A0AAE2ZHJ6</accession>
<protein>
    <recommendedName>
        <fullName evidence="7 8">Large ribosomal subunit protein uL5</fullName>
    </recommendedName>
</protein>
<dbReference type="EMBL" id="JAICBX010000001">
    <property type="protein sequence ID" value="MBW8636784.1"/>
    <property type="molecule type" value="Genomic_DNA"/>
</dbReference>
<keyword evidence="6 8" id="KW-0687">Ribonucleoprotein</keyword>
<dbReference type="InterPro" id="IPR020930">
    <property type="entry name" value="Ribosomal_uL5_bac-type"/>
</dbReference>
<dbReference type="SUPFAM" id="SSF55282">
    <property type="entry name" value="RL5-like"/>
    <property type="match status" value="1"/>
</dbReference>
<dbReference type="GO" id="GO:0005840">
    <property type="term" value="C:ribosome"/>
    <property type="evidence" value="ECO:0007669"/>
    <property type="project" value="UniProtKB-KW"/>
</dbReference>
<dbReference type="Proteomes" id="UP001196509">
    <property type="component" value="Unassembled WGS sequence"/>
</dbReference>
<evidence type="ECO:0000259" key="11">
    <source>
        <dbReference type="Pfam" id="PF00673"/>
    </source>
</evidence>
<keyword evidence="3 8" id="KW-0699">rRNA-binding</keyword>
<proteinExistence type="inferred from homology"/>
<feature type="domain" description="Large ribosomal subunit protein uL5 N-terminal" evidence="10">
    <location>
        <begin position="30"/>
        <end position="86"/>
    </location>
</feature>
<organism evidence="12 13">
    <name type="scientific">Flavimaribacter sediminis</name>
    <dbReference type="NCBI Taxonomy" id="2865987"/>
    <lineage>
        <taxon>Bacteria</taxon>
        <taxon>Pseudomonadati</taxon>
        <taxon>Pseudomonadota</taxon>
        <taxon>Alphaproteobacteria</taxon>
        <taxon>Hyphomicrobiales</taxon>
        <taxon>Rhizobiaceae</taxon>
        <taxon>Flavimaribacter</taxon>
    </lineage>
</organism>
<evidence type="ECO:0000313" key="13">
    <source>
        <dbReference type="Proteomes" id="UP001196509"/>
    </source>
</evidence>
<dbReference type="InterPro" id="IPR002132">
    <property type="entry name" value="Ribosomal_uL5"/>
</dbReference>
<dbReference type="InterPro" id="IPR020929">
    <property type="entry name" value="Ribosomal_uL5_CS"/>
</dbReference>
<comment type="subunit">
    <text evidence="8">Part of the 50S ribosomal subunit; part of the 5S rRNA/L5/L18/L25 subcomplex. Contacts the 5S rRNA and the P site tRNA. Forms a bridge to the 30S subunit in the 70S ribosome.</text>
</comment>
<dbReference type="GO" id="GO:1990904">
    <property type="term" value="C:ribonucleoprotein complex"/>
    <property type="evidence" value="ECO:0007669"/>
    <property type="project" value="UniProtKB-KW"/>
</dbReference>
<keyword evidence="13" id="KW-1185">Reference proteome</keyword>
<reference evidence="12" key="1">
    <citation type="submission" date="2021-08" db="EMBL/GenBank/DDBJ databases">
        <title>Hoeflea bacterium WL0058 sp. nov., isolated from the sediment.</title>
        <authorList>
            <person name="Wang L."/>
            <person name="Zhang D."/>
        </authorList>
    </citation>
    <scope>NUCLEOTIDE SEQUENCE</scope>
    <source>
        <strain evidence="12">WL0058</strain>
    </source>
</reference>
<dbReference type="GO" id="GO:0019843">
    <property type="term" value="F:rRNA binding"/>
    <property type="evidence" value="ECO:0007669"/>
    <property type="project" value="UniProtKB-UniRule"/>
</dbReference>
<feature type="domain" description="Large ribosomal subunit protein uL5 C-terminal" evidence="11">
    <location>
        <begin position="90"/>
        <end position="183"/>
    </location>
</feature>
<comment type="similarity">
    <text evidence="1 8 9">Belongs to the universal ribosomal protein uL5 family.</text>
</comment>
<dbReference type="InterPro" id="IPR031310">
    <property type="entry name" value="Ribosomal_uL5_N"/>
</dbReference>
<keyword evidence="5 8" id="KW-0689">Ribosomal protein</keyword>
<evidence type="ECO:0000256" key="2">
    <source>
        <dbReference type="ARBA" id="ARBA00022555"/>
    </source>
</evidence>
<dbReference type="NCBIfam" id="NF000585">
    <property type="entry name" value="PRK00010.1"/>
    <property type="match status" value="1"/>
</dbReference>
<evidence type="ECO:0000256" key="1">
    <source>
        <dbReference type="ARBA" id="ARBA00008553"/>
    </source>
</evidence>
<dbReference type="Pfam" id="PF00673">
    <property type="entry name" value="Ribosomal_L5_C"/>
    <property type="match status" value="1"/>
</dbReference>